<dbReference type="Gene3D" id="2.40.40.20">
    <property type="match status" value="1"/>
</dbReference>
<dbReference type="AlphaFoldDB" id="A0A1F6VHU2"/>
<evidence type="ECO:0000313" key="1">
    <source>
        <dbReference type="EMBL" id="OGI69128.1"/>
    </source>
</evidence>
<protein>
    <recommendedName>
        <fullName evidence="3">Molybdopterin dinucleotide-binding domain-containing protein</fullName>
    </recommendedName>
</protein>
<dbReference type="InterPro" id="IPR009010">
    <property type="entry name" value="Asp_de-COase-like_dom_sf"/>
</dbReference>
<name>A0A1F6VHU2_9PROT</name>
<gene>
    <name evidence="1" type="ORF">A2W18_06215</name>
</gene>
<evidence type="ECO:0000313" key="2">
    <source>
        <dbReference type="Proteomes" id="UP000179076"/>
    </source>
</evidence>
<dbReference type="Proteomes" id="UP000179076">
    <property type="component" value="Unassembled WGS sequence"/>
</dbReference>
<reference evidence="1 2" key="1">
    <citation type="journal article" date="2016" name="Nat. Commun.">
        <title>Thousands of microbial genomes shed light on interconnected biogeochemical processes in an aquifer system.</title>
        <authorList>
            <person name="Anantharaman K."/>
            <person name="Brown C.T."/>
            <person name="Hug L.A."/>
            <person name="Sharon I."/>
            <person name="Castelle C.J."/>
            <person name="Probst A.J."/>
            <person name="Thomas B.C."/>
            <person name="Singh A."/>
            <person name="Wilkins M.J."/>
            <person name="Karaoz U."/>
            <person name="Brodie E.L."/>
            <person name="Williams K.H."/>
            <person name="Hubbard S.S."/>
            <person name="Banfield J.F."/>
        </authorList>
    </citation>
    <scope>NUCLEOTIDE SEQUENCE [LARGE SCALE GENOMIC DNA]</scope>
</reference>
<dbReference type="EMBL" id="MFSP01000029">
    <property type="protein sequence ID" value="OGI69128.1"/>
    <property type="molecule type" value="Genomic_DNA"/>
</dbReference>
<accession>A0A1F6VHU2</accession>
<comment type="caution">
    <text evidence="1">The sequence shown here is derived from an EMBL/GenBank/DDBJ whole genome shotgun (WGS) entry which is preliminary data.</text>
</comment>
<dbReference type="SUPFAM" id="SSF50692">
    <property type="entry name" value="ADC-like"/>
    <property type="match status" value="1"/>
</dbReference>
<evidence type="ECO:0008006" key="3">
    <source>
        <dbReference type="Google" id="ProtNLM"/>
    </source>
</evidence>
<sequence length="62" mass="6533">MPGVVSLPHGWGHDKEGTRLRVAAQRPGVNMNTLVDHAAMDVPSGSSVMNGVPVDIERAEEG</sequence>
<organism evidence="1 2">
    <name type="scientific">Candidatus Muproteobacteria bacterium RBG_16_60_9</name>
    <dbReference type="NCBI Taxonomy" id="1817755"/>
    <lineage>
        <taxon>Bacteria</taxon>
        <taxon>Pseudomonadati</taxon>
        <taxon>Pseudomonadota</taxon>
        <taxon>Candidatus Muproteobacteria</taxon>
    </lineage>
</organism>
<proteinExistence type="predicted"/>